<evidence type="ECO:0000313" key="9">
    <source>
        <dbReference type="EMBL" id="GFZ12267.1"/>
    </source>
</evidence>
<evidence type="ECO:0000256" key="5">
    <source>
        <dbReference type="ARBA" id="ARBA00022692"/>
    </source>
</evidence>
<keyword evidence="4" id="KW-0808">Transferase</keyword>
<evidence type="ECO:0000256" key="1">
    <source>
        <dbReference type="ARBA" id="ARBA00004389"/>
    </source>
</evidence>
<comment type="subcellular location">
    <subcellularLocation>
        <location evidence="1">Endoplasmic reticulum membrane</location>
        <topology evidence="1">Single-pass membrane protein</topology>
    </subcellularLocation>
</comment>
<dbReference type="PANTHER" id="PTHR13036:SF0">
    <property type="entry name" value="CHITOBIOSYLDIPHOSPHODOLICHOL BETA-MANNOSYLTRANSFERASE"/>
    <property type="match status" value="1"/>
</dbReference>
<keyword evidence="8" id="KW-0472">Membrane</keyword>
<dbReference type="OrthoDB" id="614844at2759"/>
<protein>
    <submittedName>
        <fullName evidence="9">Uncharacterized protein</fullName>
    </submittedName>
</protein>
<name>A0A7J0GN86_9ERIC</name>
<evidence type="ECO:0000256" key="8">
    <source>
        <dbReference type="ARBA" id="ARBA00023136"/>
    </source>
</evidence>
<dbReference type="GO" id="GO:0000030">
    <property type="term" value="F:mannosyltransferase activity"/>
    <property type="evidence" value="ECO:0007669"/>
    <property type="project" value="InterPro"/>
</dbReference>
<comment type="caution">
    <text evidence="9">The sequence shown here is derived from an EMBL/GenBank/DDBJ whole genome shotgun (WGS) entry which is preliminary data.</text>
</comment>
<evidence type="ECO:0000256" key="3">
    <source>
        <dbReference type="ARBA" id="ARBA00022676"/>
    </source>
</evidence>
<reference evidence="9 10" key="1">
    <citation type="submission" date="2019-07" db="EMBL/GenBank/DDBJ databases">
        <title>De Novo Assembly of kiwifruit Actinidia rufa.</title>
        <authorList>
            <person name="Sugita-Konishi S."/>
            <person name="Sato K."/>
            <person name="Mori E."/>
            <person name="Abe Y."/>
            <person name="Kisaki G."/>
            <person name="Hamano K."/>
            <person name="Suezawa K."/>
            <person name="Otani M."/>
            <person name="Fukuda T."/>
            <person name="Manabe T."/>
            <person name="Gomi K."/>
            <person name="Tabuchi M."/>
            <person name="Akimitsu K."/>
            <person name="Kataoka I."/>
        </authorList>
    </citation>
    <scope>NUCLEOTIDE SEQUENCE [LARGE SCALE GENOMIC DNA]</scope>
    <source>
        <strain evidence="10">cv. Fuchu</strain>
    </source>
</reference>
<accession>A0A7J0GN86</accession>
<evidence type="ECO:0000256" key="2">
    <source>
        <dbReference type="ARBA" id="ARBA00004922"/>
    </source>
</evidence>
<evidence type="ECO:0000313" key="10">
    <source>
        <dbReference type="Proteomes" id="UP000585474"/>
    </source>
</evidence>
<evidence type="ECO:0000256" key="4">
    <source>
        <dbReference type="ARBA" id="ARBA00022679"/>
    </source>
</evidence>
<keyword evidence="10" id="KW-1185">Reference proteome</keyword>
<evidence type="ECO:0000256" key="6">
    <source>
        <dbReference type="ARBA" id="ARBA00022824"/>
    </source>
</evidence>
<dbReference type="InterPro" id="IPR026051">
    <property type="entry name" value="ALG1-like"/>
</dbReference>
<comment type="pathway">
    <text evidence="2">Protein modification; protein glycosylation.</text>
</comment>
<keyword evidence="7" id="KW-1133">Transmembrane helix</keyword>
<organism evidence="9 10">
    <name type="scientific">Actinidia rufa</name>
    <dbReference type="NCBI Taxonomy" id="165716"/>
    <lineage>
        <taxon>Eukaryota</taxon>
        <taxon>Viridiplantae</taxon>
        <taxon>Streptophyta</taxon>
        <taxon>Embryophyta</taxon>
        <taxon>Tracheophyta</taxon>
        <taxon>Spermatophyta</taxon>
        <taxon>Magnoliopsida</taxon>
        <taxon>eudicotyledons</taxon>
        <taxon>Gunneridae</taxon>
        <taxon>Pentapetalae</taxon>
        <taxon>asterids</taxon>
        <taxon>Ericales</taxon>
        <taxon>Actinidiaceae</taxon>
        <taxon>Actinidia</taxon>
    </lineage>
</organism>
<sequence>MGRWQIVMQHELAQNWGIKTPDEDFGILLEAAVMYDRRVAALLHEEDSTGQEILSNGNEVLYPRLLFIITGSADLGVCLHTSSSGLDLPMKMLVKGFPDECNALNSLKNGALEMGSSARWATELEENSKPVISEVSAQL</sequence>
<gene>
    <name evidence="9" type="ORF">Acr_23g0006520</name>
</gene>
<dbReference type="EMBL" id="BJWL01000023">
    <property type="protein sequence ID" value="GFZ12267.1"/>
    <property type="molecule type" value="Genomic_DNA"/>
</dbReference>
<evidence type="ECO:0000256" key="7">
    <source>
        <dbReference type="ARBA" id="ARBA00022989"/>
    </source>
</evidence>
<keyword evidence="3" id="KW-0328">Glycosyltransferase</keyword>
<proteinExistence type="predicted"/>
<dbReference type="GO" id="GO:0005789">
    <property type="term" value="C:endoplasmic reticulum membrane"/>
    <property type="evidence" value="ECO:0007669"/>
    <property type="project" value="UniProtKB-SubCell"/>
</dbReference>
<dbReference type="Proteomes" id="UP000585474">
    <property type="component" value="Unassembled WGS sequence"/>
</dbReference>
<dbReference type="PANTHER" id="PTHR13036">
    <property type="entry name" value="BETA1,4 MANNOSYLTRANSFERASE"/>
    <property type="match status" value="1"/>
</dbReference>
<dbReference type="AlphaFoldDB" id="A0A7J0GN86"/>
<keyword evidence="5" id="KW-0812">Transmembrane</keyword>
<keyword evidence="6" id="KW-0256">Endoplasmic reticulum</keyword>